<protein>
    <recommendedName>
        <fullName evidence="5">Sortase family protein</fullName>
    </recommendedName>
</protein>
<dbReference type="InterPro" id="IPR005754">
    <property type="entry name" value="Sortase"/>
</dbReference>
<feature type="signal peptide" evidence="2">
    <location>
        <begin position="1"/>
        <end position="20"/>
    </location>
</feature>
<comment type="caution">
    <text evidence="3">The sequence shown here is derived from an EMBL/GenBank/DDBJ whole genome shotgun (WGS) entry which is preliminary data.</text>
</comment>
<dbReference type="Proteomes" id="UP000546162">
    <property type="component" value="Unassembled WGS sequence"/>
</dbReference>
<evidence type="ECO:0000256" key="2">
    <source>
        <dbReference type="SAM" id="SignalP"/>
    </source>
</evidence>
<name>A0A7W7H072_9ACTN</name>
<evidence type="ECO:0008006" key="5">
    <source>
        <dbReference type="Google" id="ProtNLM"/>
    </source>
</evidence>
<evidence type="ECO:0000313" key="4">
    <source>
        <dbReference type="Proteomes" id="UP000546162"/>
    </source>
</evidence>
<organism evidence="3 4">
    <name type="scientific">Actinoplanes octamycinicus</name>
    <dbReference type="NCBI Taxonomy" id="135948"/>
    <lineage>
        <taxon>Bacteria</taxon>
        <taxon>Bacillati</taxon>
        <taxon>Actinomycetota</taxon>
        <taxon>Actinomycetes</taxon>
        <taxon>Micromonosporales</taxon>
        <taxon>Micromonosporaceae</taxon>
        <taxon>Actinoplanes</taxon>
    </lineage>
</organism>
<reference evidence="3 4" key="1">
    <citation type="submission" date="2020-08" db="EMBL/GenBank/DDBJ databases">
        <title>Sequencing the genomes of 1000 actinobacteria strains.</title>
        <authorList>
            <person name="Klenk H.-P."/>
        </authorList>
    </citation>
    <scope>NUCLEOTIDE SEQUENCE [LARGE SCALE GENOMIC DNA]</scope>
    <source>
        <strain evidence="3 4">DSM 45809</strain>
    </source>
</reference>
<keyword evidence="2" id="KW-0732">Signal</keyword>
<feature type="chain" id="PRO_5038583291" description="Sortase family protein" evidence="2">
    <location>
        <begin position="21"/>
        <end position="210"/>
    </location>
</feature>
<dbReference type="NCBIfam" id="NF033748">
    <property type="entry name" value="class_F_sortase"/>
    <property type="match status" value="1"/>
</dbReference>
<evidence type="ECO:0000313" key="3">
    <source>
        <dbReference type="EMBL" id="MBB4741367.1"/>
    </source>
</evidence>
<gene>
    <name evidence="3" type="ORF">BJY16_004826</name>
</gene>
<dbReference type="CDD" id="cd05829">
    <property type="entry name" value="Sortase_F"/>
    <property type="match status" value="1"/>
</dbReference>
<dbReference type="Gene3D" id="2.40.260.10">
    <property type="entry name" value="Sortase"/>
    <property type="match status" value="1"/>
</dbReference>
<sequence>MNRRSAVLTATLVLALSGVAALLVARPAAPVAGSRTTPAPVLPIAVVSASAFTSGPELASSPPTRLEIPALRVTAPVTELGLAPDGTMQVPADARTVGWFSGAPAPGSLGPAVLAGHVDYRGRAGSFARLPELRPGDPVRVSRRDGTVAVFAVDRIGRYPKRAFPTEAVYGPIDHAGLRLVTCGGDFDRETGHYVDNVVVFASLRGSSRT</sequence>
<dbReference type="InterPro" id="IPR023365">
    <property type="entry name" value="Sortase_dom-sf"/>
</dbReference>
<dbReference type="RefSeq" id="WP_185041863.1">
    <property type="nucleotide sequence ID" value="NZ_BAABFG010000005.1"/>
</dbReference>
<keyword evidence="1" id="KW-0378">Hydrolase</keyword>
<dbReference type="Pfam" id="PF04203">
    <property type="entry name" value="Sortase"/>
    <property type="match status" value="1"/>
</dbReference>
<evidence type="ECO:0000256" key="1">
    <source>
        <dbReference type="ARBA" id="ARBA00022801"/>
    </source>
</evidence>
<dbReference type="SUPFAM" id="SSF63817">
    <property type="entry name" value="Sortase"/>
    <property type="match status" value="1"/>
</dbReference>
<dbReference type="AlphaFoldDB" id="A0A7W7H072"/>
<dbReference type="GO" id="GO:0016787">
    <property type="term" value="F:hydrolase activity"/>
    <property type="evidence" value="ECO:0007669"/>
    <property type="project" value="UniProtKB-KW"/>
</dbReference>
<keyword evidence="4" id="KW-1185">Reference proteome</keyword>
<accession>A0A7W7H072</accession>
<proteinExistence type="predicted"/>
<dbReference type="InterPro" id="IPR042001">
    <property type="entry name" value="Sortase_F"/>
</dbReference>
<dbReference type="EMBL" id="JACHNB010000001">
    <property type="protein sequence ID" value="MBB4741367.1"/>
    <property type="molecule type" value="Genomic_DNA"/>
</dbReference>